<sequence>MAETVARGAGKGLADGNLEALAGQIGVLHTLDHLTNPVMLADPDMIVRFVNEAGYRMFEAIEEDIRRDLPHFTARDVVGKSIDFFHKNPSYQRRIMTDIADPHDGKFTIGGRRLAFRVIPHRNAAGKLVGMLVEWQDRTEFAENEAQIVMLVHELKEMSVAHQAGRIHEYIDPAKFNAVFADVVERVNHMVKDHIATKRKIITCVEAYAEGRFDYELERFSGDRAFINEAMDGIATSFRRTIREIQSMSVDIVEGRLDRDIRPEDFPGEFRLIVEAFERAYAGLNETFHQISDQVQQVTATVDQIASSAHSLADNAQVQSTSVDEISASAEETDTQVRANASSANMASHRASSASTATKEGQDKVIGMVQAMEAIRSSSDDIAKIIKVIDEIAFQTNLLALNAAVEAARAGQYGRGFAVVAQEVRNLAGRSARAARESSDLIEDASQRVASGVSIADETRRAFDRISHDIAEVETLVGSIASSGDEQSRAVAQITTAIGEVANAATATSSQAEQLAAGAAELQTSSEAMRAAINHFRLRRPAKPNGPLNLEGLPTDLMDKISTMLAGRGIALPEAEKRRA</sequence>
<dbReference type="GO" id="GO:0006935">
    <property type="term" value="P:chemotaxis"/>
    <property type="evidence" value="ECO:0007669"/>
    <property type="project" value="UniProtKB-KW"/>
</dbReference>
<dbReference type="SUPFAM" id="SSF58104">
    <property type="entry name" value="Methyl-accepting chemotaxis protein (MCP) signaling domain"/>
    <property type="match status" value="1"/>
</dbReference>
<dbReference type="GO" id="GO:0005886">
    <property type="term" value="C:plasma membrane"/>
    <property type="evidence" value="ECO:0007669"/>
    <property type="project" value="TreeGrafter"/>
</dbReference>
<dbReference type="GO" id="GO:0004888">
    <property type="term" value="F:transmembrane signaling receptor activity"/>
    <property type="evidence" value="ECO:0007669"/>
    <property type="project" value="InterPro"/>
</dbReference>
<dbReference type="GO" id="GO:0007165">
    <property type="term" value="P:signal transduction"/>
    <property type="evidence" value="ECO:0007669"/>
    <property type="project" value="UniProtKB-KW"/>
</dbReference>
<evidence type="ECO:0000259" key="7">
    <source>
        <dbReference type="PROSITE" id="PS50885"/>
    </source>
</evidence>
<dbReference type="PANTHER" id="PTHR43531">
    <property type="entry name" value="PROTEIN ICFG"/>
    <property type="match status" value="1"/>
</dbReference>
<evidence type="ECO:0000256" key="4">
    <source>
        <dbReference type="SAM" id="MobiDB-lite"/>
    </source>
</evidence>
<dbReference type="InterPro" id="IPR000727">
    <property type="entry name" value="T_SNARE_dom"/>
</dbReference>
<dbReference type="InterPro" id="IPR041395">
    <property type="entry name" value="McpB_HAMP_3rd"/>
</dbReference>
<dbReference type="AlphaFoldDB" id="A0A6M1U6N9"/>
<dbReference type="InterPro" id="IPR004090">
    <property type="entry name" value="Chemotax_Me-accpt_rcpt"/>
</dbReference>
<dbReference type="EMBL" id="JAALFE010000005">
    <property type="protein sequence ID" value="NGQ90683.1"/>
    <property type="molecule type" value="Genomic_DNA"/>
</dbReference>
<dbReference type="Pfam" id="PF18575">
    <property type="entry name" value="HAMP_N3"/>
    <property type="match status" value="1"/>
</dbReference>
<protein>
    <submittedName>
        <fullName evidence="8">PAS domain-containing protein</fullName>
    </submittedName>
</protein>
<evidence type="ECO:0000259" key="6">
    <source>
        <dbReference type="PROSITE" id="PS50192"/>
    </source>
</evidence>
<dbReference type="InterPro" id="IPR004089">
    <property type="entry name" value="MCPsignal_dom"/>
</dbReference>
<dbReference type="InterPro" id="IPR000014">
    <property type="entry name" value="PAS"/>
</dbReference>
<dbReference type="PANTHER" id="PTHR43531:SF11">
    <property type="entry name" value="METHYL-ACCEPTING CHEMOTAXIS PROTEIN 3"/>
    <property type="match status" value="1"/>
</dbReference>
<dbReference type="Proteomes" id="UP000474758">
    <property type="component" value="Unassembled WGS sequence"/>
</dbReference>
<evidence type="ECO:0000313" key="8">
    <source>
        <dbReference type="EMBL" id="NGQ90683.1"/>
    </source>
</evidence>
<dbReference type="PROSITE" id="PS50111">
    <property type="entry name" value="CHEMOTAXIS_TRANSDUC_2"/>
    <property type="match status" value="1"/>
</dbReference>
<evidence type="ECO:0000313" key="9">
    <source>
        <dbReference type="Proteomes" id="UP000474758"/>
    </source>
</evidence>
<dbReference type="RefSeq" id="WP_165048424.1">
    <property type="nucleotide sequence ID" value="NZ_JAALFE010000005.1"/>
</dbReference>
<dbReference type="Pfam" id="PF00015">
    <property type="entry name" value="MCPsignal"/>
    <property type="match status" value="1"/>
</dbReference>
<dbReference type="Gene3D" id="1.10.287.950">
    <property type="entry name" value="Methyl-accepting chemotaxis protein"/>
    <property type="match status" value="1"/>
</dbReference>
<proteinExistence type="inferred from homology"/>
<feature type="region of interest" description="Disordered" evidence="4">
    <location>
        <begin position="339"/>
        <end position="359"/>
    </location>
</feature>
<dbReference type="Gene3D" id="3.30.450.20">
    <property type="entry name" value="PAS domain"/>
    <property type="match status" value="1"/>
</dbReference>
<dbReference type="SMART" id="SM00283">
    <property type="entry name" value="MA"/>
    <property type="match status" value="1"/>
</dbReference>
<evidence type="ECO:0000256" key="2">
    <source>
        <dbReference type="ARBA" id="ARBA00029447"/>
    </source>
</evidence>
<feature type="domain" description="T-SNARE coiled-coil homology" evidence="6">
    <location>
        <begin position="285"/>
        <end position="347"/>
    </location>
</feature>
<reference evidence="8 9" key="1">
    <citation type="submission" date="2020-02" db="EMBL/GenBank/DDBJ databases">
        <title>Rhodobacter translucens sp. nov., a novel bacterium isolated from activated sludge.</title>
        <authorList>
            <person name="Liu J."/>
        </authorList>
    </citation>
    <scope>NUCLEOTIDE SEQUENCE [LARGE SCALE GENOMIC DNA]</scope>
    <source>
        <strain evidence="8 9">HX-7-19</strain>
    </source>
</reference>
<dbReference type="Pfam" id="PF13188">
    <property type="entry name" value="PAS_8"/>
    <property type="match status" value="1"/>
</dbReference>
<keyword evidence="9" id="KW-1185">Reference proteome</keyword>
<feature type="domain" description="Methyl-accepting transducer" evidence="5">
    <location>
        <begin position="294"/>
        <end position="516"/>
    </location>
</feature>
<feature type="domain" description="HAMP" evidence="7">
    <location>
        <begin position="236"/>
        <end position="289"/>
    </location>
</feature>
<accession>A0A6M1U6N9</accession>
<evidence type="ECO:0000256" key="1">
    <source>
        <dbReference type="ARBA" id="ARBA00022500"/>
    </source>
</evidence>
<keyword evidence="1" id="KW-0145">Chemotaxis</keyword>
<dbReference type="InterPro" id="IPR051310">
    <property type="entry name" value="MCP_chemotaxis"/>
</dbReference>
<name>A0A6M1U6N9_9RHOB</name>
<dbReference type="PROSITE" id="PS50192">
    <property type="entry name" value="T_SNARE"/>
    <property type="match status" value="1"/>
</dbReference>
<dbReference type="InterPro" id="IPR003660">
    <property type="entry name" value="HAMP_dom"/>
</dbReference>
<gene>
    <name evidence="8" type="ORF">G5V65_07215</name>
</gene>
<dbReference type="PROSITE" id="PS50885">
    <property type="entry name" value="HAMP"/>
    <property type="match status" value="1"/>
</dbReference>
<organism evidence="8 9">
    <name type="scientific">Paragemmobacter kunshanensis</name>
    <dbReference type="NCBI Taxonomy" id="2583234"/>
    <lineage>
        <taxon>Bacteria</taxon>
        <taxon>Pseudomonadati</taxon>
        <taxon>Pseudomonadota</taxon>
        <taxon>Alphaproteobacteria</taxon>
        <taxon>Rhodobacterales</taxon>
        <taxon>Paracoccaceae</taxon>
        <taxon>Paragemmobacter</taxon>
    </lineage>
</organism>
<feature type="compositionally biased region" description="Low complexity" evidence="4">
    <location>
        <begin position="347"/>
        <end position="358"/>
    </location>
</feature>
<dbReference type="PRINTS" id="PR00260">
    <property type="entry name" value="CHEMTRNSDUCR"/>
</dbReference>
<evidence type="ECO:0000256" key="3">
    <source>
        <dbReference type="PROSITE-ProRule" id="PRU00284"/>
    </source>
</evidence>
<keyword evidence="3" id="KW-0807">Transducer</keyword>
<evidence type="ECO:0000259" key="5">
    <source>
        <dbReference type="PROSITE" id="PS50111"/>
    </source>
</evidence>
<comment type="similarity">
    <text evidence="2">Belongs to the methyl-accepting chemotaxis (MCP) protein family.</text>
</comment>
<dbReference type="CDD" id="cd11386">
    <property type="entry name" value="MCP_signal"/>
    <property type="match status" value="1"/>
</dbReference>
<comment type="caution">
    <text evidence="8">The sequence shown here is derived from an EMBL/GenBank/DDBJ whole genome shotgun (WGS) entry which is preliminary data.</text>
</comment>